<dbReference type="Gene3D" id="3.30.40.10">
    <property type="entry name" value="Zinc/RING finger domain, C3HC4 (zinc finger)"/>
    <property type="match status" value="1"/>
</dbReference>
<dbReference type="EMBL" id="JAYWIO010000003">
    <property type="protein sequence ID" value="KAK7272831.1"/>
    <property type="molecule type" value="Genomic_DNA"/>
</dbReference>
<dbReference type="CDD" id="cd16664">
    <property type="entry name" value="RING-Ubox_PUB"/>
    <property type="match status" value="1"/>
</dbReference>
<organism evidence="7 8">
    <name type="scientific">Crotalaria pallida</name>
    <name type="common">Smooth rattlebox</name>
    <name type="synonym">Crotalaria striata</name>
    <dbReference type="NCBI Taxonomy" id="3830"/>
    <lineage>
        <taxon>Eukaryota</taxon>
        <taxon>Viridiplantae</taxon>
        <taxon>Streptophyta</taxon>
        <taxon>Embryophyta</taxon>
        <taxon>Tracheophyta</taxon>
        <taxon>Spermatophyta</taxon>
        <taxon>Magnoliopsida</taxon>
        <taxon>eudicotyledons</taxon>
        <taxon>Gunneridae</taxon>
        <taxon>Pentapetalae</taxon>
        <taxon>rosids</taxon>
        <taxon>fabids</taxon>
        <taxon>Fabales</taxon>
        <taxon>Fabaceae</taxon>
        <taxon>Papilionoideae</taxon>
        <taxon>50 kb inversion clade</taxon>
        <taxon>genistoids sensu lato</taxon>
        <taxon>core genistoids</taxon>
        <taxon>Crotalarieae</taxon>
        <taxon>Crotalaria</taxon>
    </lineage>
</organism>
<evidence type="ECO:0000256" key="4">
    <source>
        <dbReference type="ARBA" id="ARBA00022679"/>
    </source>
</evidence>
<comment type="caution">
    <text evidence="7">The sequence shown here is derived from an EMBL/GenBank/DDBJ whole genome shotgun (WGS) entry which is preliminary data.</text>
</comment>
<comment type="pathway">
    <text evidence="2">Protein modification; protein ubiquitination.</text>
</comment>
<evidence type="ECO:0000256" key="2">
    <source>
        <dbReference type="ARBA" id="ARBA00004906"/>
    </source>
</evidence>
<dbReference type="GO" id="GO:0016567">
    <property type="term" value="P:protein ubiquitination"/>
    <property type="evidence" value="ECO:0007669"/>
    <property type="project" value="InterPro"/>
</dbReference>
<dbReference type="PANTHER" id="PTHR35549">
    <property type="entry name" value="OS04G0584500 PROTEIN"/>
    <property type="match status" value="1"/>
</dbReference>
<dbReference type="PANTHER" id="PTHR35549:SF1">
    <property type="entry name" value="OS04G0584500 PROTEIN"/>
    <property type="match status" value="1"/>
</dbReference>
<dbReference type="SMART" id="SM00504">
    <property type="entry name" value="Ubox"/>
    <property type="match status" value="1"/>
</dbReference>
<feature type="domain" description="U-box" evidence="6">
    <location>
        <begin position="584"/>
        <end position="659"/>
    </location>
</feature>
<dbReference type="Pfam" id="PF04564">
    <property type="entry name" value="U-box"/>
    <property type="match status" value="1"/>
</dbReference>
<dbReference type="PROSITE" id="PS51698">
    <property type="entry name" value="U_BOX"/>
    <property type="match status" value="1"/>
</dbReference>
<keyword evidence="8" id="KW-1185">Reference proteome</keyword>
<dbReference type="InterPro" id="IPR045210">
    <property type="entry name" value="RING-Ubox_PUB"/>
</dbReference>
<sequence length="1063" mass="119344">MASSLEELLAKDGFKGSSRRVTRSRSSVKYDASTDEPLYPLEEQKGRLSVSSERTKTHRTKSDSVARYPTRSSPLQSDSGKNRRPRDSYFIRDKRDEERLKNEIEQKPSSSKSSGKGIDNNSSEYMARYEITEDNRVKDNHSSKESNPKRGKEKNFNELMETKKRGEKLGEIKSKSSYTRSSSNKNKDHATMQPASGLALDEVAVQAVVSILNGYIKRFQKDEYFRSTLRHNCFSSFNFIELQEENDTETKVIRSIEHAIETIEQTAEESLSLTYLKRAMMQLSIITGLSLNDLKHGCTCGIPNYKLSACAHLYLSVAYMIQKKDKVSAKHLLQVFCDSPFQARTILLPELWEHLLAPNLSHLKAWYNKEAEIVVDTLSKRRKAKLLEKVYNEHLDSGTRMFALYYKDWLSEGVESPSVPLIGTPSIVSVTGSSLAHSFESGSSSDPFSPQSMVSKKLYDSLFGGLSNLRVHEDNKDNDDQENCVIGSYGSTIVKQTLTYETERVEFRDQVIEGFSPSVPVDEIYPKGTSMTAVEEWKERNLSKDINNSFFTQTNILSQIVDAVPADVQINMIGSDLEGPCFPCIPPEFICPLTGNVFEEPVTLETGQTFERESIKSWFEKGNKTCPVTGINLEYAAMPLTNHILKRLIDNWKSENLNLLLDYASQAGENSKELLKKKSKDEANVFKLKSLFSSLNEEDKSVYAKNLFSFGGLSFLFRRFELGNVEEKSDVVALLLYSIEADSGCMYKIARNINRKCLLELLHSKDVTPVKNAILLLIELLSMKRRKDVTSFISGLAGEDVFKTMQILLMYLKNSSPQENSLIAVLLLHFDILVEEPKKFSIYREVAVNAIAVALDASLNDEKARVKCCKALLILCGHFSSTGKILTKNSILKQGGCNSDSSELKPLGNQEEGLLFGESISSEDEEERGKELLPNLLEPLIGDGESPFLKTIARCLDSRHLDLVRACVIAVTWLSSSPSMLFNAGLHLTAFLAIISHMKGILENGELELKILASMCLFNFSQISECRTLLKTMAKDICPLLHALADVTWTAKQLQSIMSLENV</sequence>
<evidence type="ECO:0000313" key="8">
    <source>
        <dbReference type="Proteomes" id="UP001372338"/>
    </source>
</evidence>
<dbReference type="SUPFAM" id="SSF57850">
    <property type="entry name" value="RING/U-box"/>
    <property type="match status" value="1"/>
</dbReference>
<evidence type="ECO:0000256" key="5">
    <source>
        <dbReference type="SAM" id="MobiDB-lite"/>
    </source>
</evidence>
<evidence type="ECO:0000259" key="6">
    <source>
        <dbReference type="PROSITE" id="PS51698"/>
    </source>
</evidence>
<dbReference type="InterPro" id="IPR016024">
    <property type="entry name" value="ARM-type_fold"/>
</dbReference>
<dbReference type="Pfam" id="PF23628">
    <property type="entry name" value="ARM_LIN_C"/>
    <property type="match status" value="1"/>
</dbReference>
<keyword evidence="4" id="KW-0808">Transferase</keyword>
<dbReference type="AlphaFoldDB" id="A0AAN9IHQ1"/>
<dbReference type="EC" id="2.3.2.27" evidence="3"/>
<feature type="compositionally biased region" description="Low complexity" evidence="5">
    <location>
        <begin position="175"/>
        <end position="184"/>
    </location>
</feature>
<accession>A0AAN9IHQ1</accession>
<protein>
    <recommendedName>
        <fullName evidence="3">RING-type E3 ubiquitin transferase</fullName>
        <ecNumber evidence="3">2.3.2.27</ecNumber>
    </recommendedName>
</protein>
<feature type="region of interest" description="Disordered" evidence="5">
    <location>
        <begin position="1"/>
        <end position="193"/>
    </location>
</feature>
<gene>
    <name evidence="7" type="ORF">RIF29_13871</name>
</gene>
<comment type="catalytic activity">
    <reaction evidence="1">
        <text>S-ubiquitinyl-[E2 ubiquitin-conjugating enzyme]-L-cysteine + [acceptor protein]-L-lysine = [E2 ubiquitin-conjugating enzyme]-L-cysteine + N(6)-ubiquitinyl-[acceptor protein]-L-lysine.</text>
        <dbReference type="EC" id="2.3.2.27"/>
    </reaction>
</comment>
<dbReference type="Proteomes" id="UP001372338">
    <property type="component" value="Unassembled WGS sequence"/>
</dbReference>
<feature type="compositionally biased region" description="Low complexity" evidence="5">
    <location>
        <begin position="109"/>
        <end position="123"/>
    </location>
</feature>
<feature type="compositionally biased region" description="Basic and acidic residues" evidence="5">
    <location>
        <begin position="130"/>
        <end position="174"/>
    </location>
</feature>
<dbReference type="InterPro" id="IPR003613">
    <property type="entry name" value="Ubox_domain"/>
</dbReference>
<dbReference type="SUPFAM" id="SSF48371">
    <property type="entry name" value="ARM repeat"/>
    <property type="match status" value="1"/>
</dbReference>
<dbReference type="InterPro" id="IPR055566">
    <property type="entry name" value="ARM_LIN"/>
</dbReference>
<feature type="compositionally biased region" description="Polar residues" evidence="5">
    <location>
        <begin position="70"/>
        <end position="79"/>
    </location>
</feature>
<evidence type="ECO:0000313" key="7">
    <source>
        <dbReference type="EMBL" id="KAK7272831.1"/>
    </source>
</evidence>
<dbReference type="InterPro" id="IPR056512">
    <property type="entry name" value="LIN_N"/>
</dbReference>
<evidence type="ECO:0000256" key="3">
    <source>
        <dbReference type="ARBA" id="ARBA00012483"/>
    </source>
</evidence>
<evidence type="ECO:0000256" key="1">
    <source>
        <dbReference type="ARBA" id="ARBA00000900"/>
    </source>
</evidence>
<reference evidence="7 8" key="1">
    <citation type="submission" date="2024-01" db="EMBL/GenBank/DDBJ databases">
        <title>The genomes of 5 underutilized Papilionoideae crops provide insights into root nodulation and disease resistanc.</title>
        <authorList>
            <person name="Yuan L."/>
        </authorList>
    </citation>
    <scope>NUCLEOTIDE SEQUENCE [LARGE SCALE GENOMIC DNA]</scope>
    <source>
        <strain evidence="7">ZHUSHIDOU_FW_LH</strain>
        <tissue evidence="7">Leaf</tissue>
    </source>
</reference>
<name>A0AAN9IHQ1_CROPI</name>
<dbReference type="Pfam" id="PF23568">
    <property type="entry name" value="ARM_LIN"/>
    <property type="match status" value="1"/>
</dbReference>
<feature type="compositionally biased region" description="Basic and acidic residues" evidence="5">
    <location>
        <begin position="85"/>
        <end position="106"/>
    </location>
</feature>
<dbReference type="GO" id="GO:0061630">
    <property type="term" value="F:ubiquitin protein ligase activity"/>
    <property type="evidence" value="ECO:0007669"/>
    <property type="project" value="UniProtKB-EC"/>
</dbReference>
<dbReference type="InterPro" id="IPR013083">
    <property type="entry name" value="Znf_RING/FYVE/PHD"/>
</dbReference>
<proteinExistence type="predicted"/>